<proteinExistence type="predicted"/>
<organism evidence="1 2">
    <name type="scientific">Aristolochia fimbriata</name>
    <name type="common">White veined hardy Dutchman's pipe vine</name>
    <dbReference type="NCBI Taxonomy" id="158543"/>
    <lineage>
        <taxon>Eukaryota</taxon>
        <taxon>Viridiplantae</taxon>
        <taxon>Streptophyta</taxon>
        <taxon>Embryophyta</taxon>
        <taxon>Tracheophyta</taxon>
        <taxon>Spermatophyta</taxon>
        <taxon>Magnoliopsida</taxon>
        <taxon>Magnoliidae</taxon>
        <taxon>Piperales</taxon>
        <taxon>Aristolochiaceae</taxon>
        <taxon>Aristolochia</taxon>
    </lineage>
</organism>
<comment type="caution">
    <text evidence="1">The sequence shown here is derived from an EMBL/GenBank/DDBJ whole genome shotgun (WGS) entry which is preliminary data.</text>
</comment>
<accession>A0AAV7F0I3</accession>
<dbReference type="Proteomes" id="UP000825729">
    <property type="component" value="Unassembled WGS sequence"/>
</dbReference>
<sequence length="112" mass="13127">MANNVSFADVEGQLLLVKERLQELDKLRYILPLPVQVRDREYWTEKKLRENVTDVLDKLPEEIEYARHHQEKLQEFLSSFPMELEKNLSRLQEEIRELKGMLVPPGNGAPGV</sequence>
<dbReference type="AlphaFoldDB" id="A0AAV7F0I3"/>
<name>A0AAV7F0I3_ARIFI</name>
<keyword evidence="2" id="KW-1185">Reference proteome</keyword>
<gene>
    <name evidence="1" type="ORF">H6P81_007168</name>
</gene>
<protein>
    <submittedName>
        <fullName evidence="1">Uncharacterized protein</fullName>
    </submittedName>
</protein>
<evidence type="ECO:0000313" key="1">
    <source>
        <dbReference type="EMBL" id="KAG9454264.1"/>
    </source>
</evidence>
<dbReference type="EMBL" id="JAINDJ010000003">
    <property type="protein sequence ID" value="KAG9454264.1"/>
    <property type="molecule type" value="Genomic_DNA"/>
</dbReference>
<reference evidence="1 2" key="1">
    <citation type="submission" date="2021-07" db="EMBL/GenBank/DDBJ databases">
        <title>The Aristolochia fimbriata genome: insights into angiosperm evolution, floral development and chemical biosynthesis.</title>
        <authorList>
            <person name="Jiao Y."/>
        </authorList>
    </citation>
    <scope>NUCLEOTIDE SEQUENCE [LARGE SCALE GENOMIC DNA]</scope>
    <source>
        <strain evidence="1">IBCAS-2021</strain>
        <tissue evidence="1">Leaf</tissue>
    </source>
</reference>
<evidence type="ECO:0000313" key="2">
    <source>
        <dbReference type="Proteomes" id="UP000825729"/>
    </source>
</evidence>